<evidence type="ECO:0000256" key="9">
    <source>
        <dbReference type="ARBA" id="ARBA00030757"/>
    </source>
</evidence>
<keyword evidence="13" id="KW-1185">Reference proteome</keyword>
<evidence type="ECO:0000256" key="11">
    <source>
        <dbReference type="ARBA" id="ARBA00031350"/>
    </source>
</evidence>
<sequence>MDRSHDTARRWFAEDLRVAAPILRNEAVVEAFARVPRELFCGLGPWRVHPRRRLGAPYTTPTADPTALYHDVLVAIDEERDLNNGQPSLWAYIFDQLDLAPGQSVLQIGAGTGYYTAILTEIAGPKSRVEAIELDDYLARRAQENLRPWPQANVTAGNGVDCDTTPAADIIIAFAGTTHPAAAWINRLSPGGRMMIPLTTADGWGFLLRLEKTDAGFEAASLGACGFFHCDGARRSAEEMRLQEALTSLNGKEIPIRALHLGKPTADAQEVWFEGDDYWLSNEPLVIR</sequence>
<evidence type="ECO:0000256" key="4">
    <source>
        <dbReference type="ARBA" id="ARBA00013346"/>
    </source>
</evidence>
<proteinExistence type="inferred from homology"/>
<dbReference type="InterPro" id="IPR029063">
    <property type="entry name" value="SAM-dependent_MTases_sf"/>
</dbReference>
<comment type="similarity">
    <text evidence="2">Belongs to the methyltransferase superfamily. L-isoaspartyl/D-aspartyl protein methyltransferase family.</text>
</comment>
<keyword evidence="6" id="KW-0489">Methyltransferase</keyword>
<organism evidence="12 13">
    <name type="scientific">Pelagibius litoralis</name>
    <dbReference type="NCBI Taxonomy" id="374515"/>
    <lineage>
        <taxon>Bacteria</taxon>
        <taxon>Pseudomonadati</taxon>
        <taxon>Pseudomonadota</taxon>
        <taxon>Alphaproteobacteria</taxon>
        <taxon>Rhodospirillales</taxon>
        <taxon>Rhodovibrionaceae</taxon>
        <taxon>Pelagibius</taxon>
    </lineage>
</organism>
<dbReference type="SUPFAM" id="SSF53335">
    <property type="entry name" value="S-adenosyl-L-methionine-dependent methyltransferases"/>
    <property type="match status" value="1"/>
</dbReference>
<accession>A0A967F0A1</accession>
<protein>
    <recommendedName>
        <fullName evidence="4">Protein-L-isoaspartate O-methyltransferase</fullName>
        <ecNumber evidence="3">2.1.1.77</ecNumber>
    </recommendedName>
    <alternativeName>
        <fullName evidence="11">L-isoaspartyl protein carboxyl methyltransferase</fullName>
    </alternativeName>
    <alternativeName>
        <fullName evidence="9">Protein L-isoaspartyl methyltransferase</fullName>
    </alternativeName>
    <alternativeName>
        <fullName evidence="10">Protein-beta-aspartate methyltransferase</fullName>
    </alternativeName>
</protein>
<keyword evidence="7" id="KW-0808">Transferase</keyword>
<evidence type="ECO:0000256" key="1">
    <source>
        <dbReference type="ARBA" id="ARBA00004496"/>
    </source>
</evidence>
<evidence type="ECO:0000313" key="12">
    <source>
        <dbReference type="EMBL" id="NIA70721.1"/>
    </source>
</evidence>
<evidence type="ECO:0000256" key="2">
    <source>
        <dbReference type="ARBA" id="ARBA00005369"/>
    </source>
</evidence>
<keyword evidence="8" id="KW-0949">S-adenosyl-L-methionine</keyword>
<dbReference type="PANTHER" id="PTHR11579">
    <property type="entry name" value="PROTEIN-L-ISOASPARTATE O-METHYLTRANSFERASE"/>
    <property type="match status" value="1"/>
</dbReference>
<reference evidence="12" key="1">
    <citation type="submission" date="2020-03" db="EMBL/GenBank/DDBJ databases">
        <title>Genome of Pelagibius litoralis DSM 21314T.</title>
        <authorList>
            <person name="Wang G."/>
        </authorList>
    </citation>
    <scope>NUCLEOTIDE SEQUENCE</scope>
    <source>
        <strain evidence="12">DSM 21314</strain>
    </source>
</reference>
<dbReference type="GO" id="GO:0004719">
    <property type="term" value="F:protein-L-isoaspartate (D-aspartate) O-methyltransferase activity"/>
    <property type="evidence" value="ECO:0007669"/>
    <property type="project" value="UniProtKB-EC"/>
</dbReference>
<dbReference type="EMBL" id="JAAQPH010000015">
    <property type="protein sequence ID" value="NIA70721.1"/>
    <property type="molecule type" value="Genomic_DNA"/>
</dbReference>
<evidence type="ECO:0000256" key="6">
    <source>
        <dbReference type="ARBA" id="ARBA00022603"/>
    </source>
</evidence>
<evidence type="ECO:0000256" key="8">
    <source>
        <dbReference type="ARBA" id="ARBA00022691"/>
    </source>
</evidence>
<dbReference type="Pfam" id="PF01135">
    <property type="entry name" value="PCMT"/>
    <property type="match status" value="1"/>
</dbReference>
<evidence type="ECO:0000256" key="3">
    <source>
        <dbReference type="ARBA" id="ARBA00011890"/>
    </source>
</evidence>
<dbReference type="GO" id="GO:0005737">
    <property type="term" value="C:cytoplasm"/>
    <property type="evidence" value="ECO:0007669"/>
    <property type="project" value="UniProtKB-SubCell"/>
</dbReference>
<keyword evidence="5" id="KW-0963">Cytoplasm</keyword>
<evidence type="ECO:0000256" key="10">
    <source>
        <dbReference type="ARBA" id="ARBA00031323"/>
    </source>
</evidence>
<evidence type="ECO:0000256" key="5">
    <source>
        <dbReference type="ARBA" id="ARBA00022490"/>
    </source>
</evidence>
<dbReference type="RefSeq" id="WP_167227607.1">
    <property type="nucleotide sequence ID" value="NZ_JAAQPH010000015.1"/>
</dbReference>
<name>A0A967F0A1_9PROT</name>
<dbReference type="Proteomes" id="UP000761264">
    <property type="component" value="Unassembled WGS sequence"/>
</dbReference>
<dbReference type="GO" id="GO:0032259">
    <property type="term" value="P:methylation"/>
    <property type="evidence" value="ECO:0007669"/>
    <property type="project" value="UniProtKB-KW"/>
</dbReference>
<comment type="subcellular location">
    <subcellularLocation>
        <location evidence="1">Cytoplasm</location>
    </subcellularLocation>
</comment>
<evidence type="ECO:0000313" key="13">
    <source>
        <dbReference type="Proteomes" id="UP000761264"/>
    </source>
</evidence>
<dbReference type="CDD" id="cd02440">
    <property type="entry name" value="AdoMet_MTases"/>
    <property type="match status" value="1"/>
</dbReference>
<evidence type="ECO:0000256" key="7">
    <source>
        <dbReference type="ARBA" id="ARBA00022679"/>
    </source>
</evidence>
<dbReference type="InterPro" id="IPR000682">
    <property type="entry name" value="PCMT"/>
</dbReference>
<dbReference type="AlphaFoldDB" id="A0A967F0A1"/>
<comment type="caution">
    <text evidence="12">The sequence shown here is derived from an EMBL/GenBank/DDBJ whole genome shotgun (WGS) entry which is preliminary data.</text>
</comment>
<gene>
    <name evidence="12" type="ORF">HBA54_19155</name>
</gene>
<dbReference type="EC" id="2.1.1.77" evidence="3"/>
<dbReference type="Gene3D" id="3.40.50.150">
    <property type="entry name" value="Vaccinia Virus protein VP39"/>
    <property type="match status" value="1"/>
</dbReference>
<dbReference type="PANTHER" id="PTHR11579:SF0">
    <property type="entry name" value="PROTEIN-L-ISOASPARTATE(D-ASPARTATE) O-METHYLTRANSFERASE"/>
    <property type="match status" value="1"/>
</dbReference>